<dbReference type="SUPFAM" id="SSF57850">
    <property type="entry name" value="RING/U-box"/>
    <property type="match status" value="1"/>
</dbReference>
<evidence type="ECO:0000256" key="1">
    <source>
        <dbReference type="ARBA" id="ARBA00000900"/>
    </source>
</evidence>
<keyword evidence="8" id="KW-1133">Transmembrane helix</keyword>
<organism evidence="10 11">
    <name type="scientific">Lolium multiflorum</name>
    <name type="common">Italian ryegrass</name>
    <name type="synonym">Lolium perenne subsp. multiflorum</name>
    <dbReference type="NCBI Taxonomy" id="4521"/>
    <lineage>
        <taxon>Eukaryota</taxon>
        <taxon>Viridiplantae</taxon>
        <taxon>Streptophyta</taxon>
        <taxon>Embryophyta</taxon>
        <taxon>Tracheophyta</taxon>
        <taxon>Spermatophyta</taxon>
        <taxon>Magnoliopsida</taxon>
        <taxon>Liliopsida</taxon>
        <taxon>Poales</taxon>
        <taxon>Poaceae</taxon>
        <taxon>BOP clade</taxon>
        <taxon>Pooideae</taxon>
        <taxon>Poodae</taxon>
        <taxon>Poeae</taxon>
        <taxon>Poeae Chloroplast Group 2 (Poeae type)</taxon>
        <taxon>Loliodinae</taxon>
        <taxon>Loliinae</taxon>
        <taxon>Lolium</taxon>
    </lineage>
</organism>
<evidence type="ECO:0000256" key="4">
    <source>
        <dbReference type="ARBA" id="ARBA00022771"/>
    </source>
</evidence>
<name>A0AAD8X5D6_LOLMU</name>
<feature type="domain" description="RING-type" evidence="9">
    <location>
        <begin position="116"/>
        <end position="158"/>
    </location>
</feature>
<dbReference type="EC" id="2.3.2.27" evidence="2"/>
<dbReference type="EMBL" id="JAUUTY010000001">
    <property type="protein sequence ID" value="KAK1697261.1"/>
    <property type="molecule type" value="Genomic_DNA"/>
</dbReference>
<evidence type="ECO:0000313" key="11">
    <source>
        <dbReference type="Proteomes" id="UP001231189"/>
    </source>
</evidence>
<dbReference type="AlphaFoldDB" id="A0AAD8X5D6"/>
<keyword evidence="4 7" id="KW-0863">Zinc-finger</keyword>
<evidence type="ECO:0000256" key="3">
    <source>
        <dbReference type="ARBA" id="ARBA00022723"/>
    </source>
</evidence>
<dbReference type="InterPro" id="IPR001841">
    <property type="entry name" value="Znf_RING"/>
</dbReference>
<dbReference type="PROSITE" id="PS50089">
    <property type="entry name" value="ZF_RING_2"/>
    <property type="match status" value="1"/>
</dbReference>
<evidence type="ECO:0000256" key="7">
    <source>
        <dbReference type="PROSITE-ProRule" id="PRU00175"/>
    </source>
</evidence>
<keyword evidence="5" id="KW-0862">Zinc</keyword>
<dbReference type="Pfam" id="PF13639">
    <property type="entry name" value="zf-RING_2"/>
    <property type="match status" value="1"/>
</dbReference>
<evidence type="ECO:0000256" key="2">
    <source>
        <dbReference type="ARBA" id="ARBA00012483"/>
    </source>
</evidence>
<evidence type="ECO:0000313" key="10">
    <source>
        <dbReference type="EMBL" id="KAK1697261.1"/>
    </source>
</evidence>
<dbReference type="GO" id="GO:0061630">
    <property type="term" value="F:ubiquitin protein ligase activity"/>
    <property type="evidence" value="ECO:0007669"/>
    <property type="project" value="UniProtKB-EC"/>
</dbReference>
<feature type="transmembrane region" description="Helical" evidence="8">
    <location>
        <begin position="21"/>
        <end position="38"/>
    </location>
</feature>
<dbReference type="SMART" id="SM00184">
    <property type="entry name" value="RING"/>
    <property type="match status" value="1"/>
</dbReference>
<evidence type="ECO:0000256" key="6">
    <source>
        <dbReference type="ARBA" id="ARBA00024209"/>
    </source>
</evidence>
<dbReference type="PANTHER" id="PTHR14155">
    <property type="entry name" value="RING FINGER DOMAIN-CONTAINING"/>
    <property type="match status" value="1"/>
</dbReference>
<sequence>MDSSATYPAEVRRRACTLDGTNHLIASAILLPVSYMLFGEWGTAAAGVIIFLSYLFTPAGADLLSILSFRRRRPLPAASGVVVVSGGGLDAAAIAALPAAFAFKRDVQAGEGWAQCAICLGLVREGETVRRLPACGHLFHDSCVDEWLRAHATCPLCRAAVRAAARPPI</sequence>
<keyword evidence="8" id="KW-0472">Membrane</keyword>
<gene>
    <name evidence="10" type="ORF">QYE76_013958</name>
</gene>
<accession>A0AAD8X5D6</accession>
<proteinExistence type="inferred from homology"/>
<dbReference type="InterPro" id="IPR053238">
    <property type="entry name" value="RING-H2_zinc_finger"/>
</dbReference>
<comment type="catalytic activity">
    <reaction evidence="1">
        <text>S-ubiquitinyl-[E2 ubiquitin-conjugating enzyme]-L-cysteine + [acceptor protein]-L-lysine = [E2 ubiquitin-conjugating enzyme]-L-cysteine + N(6)-ubiquitinyl-[acceptor protein]-L-lysine.</text>
        <dbReference type="EC" id="2.3.2.27"/>
    </reaction>
</comment>
<evidence type="ECO:0000259" key="9">
    <source>
        <dbReference type="PROSITE" id="PS50089"/>
    </source>
</evidence>
<dbReference type="GO" id="GO:0008270">
    <property type="term" value="F:zinc ion binding"/>
    <property type="evidence" value="ECO:0007669"/>
    <property type="project" value="UniProtKB-KW"/>
</dbReference>
<protein>
    <recommendedName>
        <fullName evidence="2">RING-type E3 ubiquitin transferase</fullName>
        <ecNumber evidence="2">2.3.2.27</ecNumber>
    </recommendedName>
</protein>
<dbReference type="PANTHER" id="PTHR14155:SF627">
    <property type="entry name" value="OS06G0192800 PROTEIN"/>
    <property type="match status" value="1"/>
</dbReference>
<feature type="transmembrane region" description="Helical" evidence="8">
    <location>
        <begin position="44"/>
        <end position="67"/>
    </location>
</feature>
<evidence type="ECO:0000256" key="8">
    <source>
        <dbReference type="SAM" id="Phobius"/>
    </source>
</evidence>
<reference evidence="10" key="1">
    <citation type="submission" date="2023-07" db="EMBL/GenBank/DDBJ databases">
        <title>A chromosome-level genome assembly of Lolium multiflorum.</title>
        <authorList>
            <person name="Chen Y."/>
            <person name="Copetti D."/>
            <person name="Kolliker R."/>
            <person name="Studer B."/>
        </authorList>
    </citation>
    <scope>NUCLEOTIDE SEQUENCE</scope>
    <source>
        <strain evidence="10">02402/16</strain>
        <tissue evidence="10">Leaf</tissue>
    </source>
</reference>
<keyword evidence="3" id="KW-0479">Metal-binding</keyword>
<keyword evidence="8" id="KW-0812">Transmembrane</keyword>
<dbReference type="Gene3D" id="3.30.40.10">
    <property type="entry name" value="Zinc/RING finger domain, C3HC4 (zinc finger)"/>
    <property type="match status" value="1"/>
</dbReference>
<dbReference type="InterPro" id="IPR013083">
    <property type="entry name" value="Znf_RING/FYVE/PHD"/>
</dbReference>
<dbReference type="Proteomes" id="UP001231189">
    <property type="component" value="Unassembled WGS sequence"/>
</dbReference>
<comment type="similarity">
    <text evidence="6">Belongs to the RING-type zinc finger family. ATL subfamily.</text>
</comment>
<evidence type="ECO:0000256" key="5">
    <source>
        <dbReference type="ARBA" id="ARBA00022833"/>
    </source>
</evidence>
<keyword evidence="11" id="KW-1185">Reference proteome</keyword>
<comment type="caution">
    <text evidence="10">The sequence shown here is derived from an EMBL/GenBank/DDBJ whole genome shotgun (WGS) entry which is preliminary data.</text>
</comment>